<keyword evidence="10" id="KW-1185">Reference proteome</keyword>
<feature type="transmembrane region" description="Helical" evidence="7">
    <location>
        <begin position="280"/>
        <end position="299"/>
    </location>
</feature>
<dbReference type="SUPFAM" id="SSF103481">
    <property type="entry name" value="Multidrug resistance efflux transporter EmrE"/>
    <property type="match status" value="2"/>
</dbReference>
<feature type="domain" description="EamA" evidence="8">
    <location>
        <begin position="14"/>
        <end position="154"/>
    </location>
</feature>
<feature type="transmembrane region" description="Helical" evidence="7">
    <location>
        <begin position="107"/>
        <end position="130"/>
    </location>
</feature>
<evidence type="ECO:0000313" key="9">
    <source>
        <dbReference type="EMBL" id="GIQ67750.1"/>
    </source>
</evidence>
<comment type="caution">
    <text evidence="9">The sequence shown here is derived from an EMBL/GenBank/DDBJ whole genome shotgun (WGS) entry which is preliminary data.</text>
</comment>
<feature type="domain" description="EamA" evidence="8">
    <location>
        <begin position="165"/>
        <end position="299"/>
    </location>
</feature>
<dbReference type="Proteomes" id="UP000677918">
    <property type="component" value="Unassembled WGS sequence"/>
</dbReference>
<reference evidence="9" key="1">
    <citation type="submission" date="2021-04" db="EMBL/GenBank/DDBJ databases">
        <title>Draft genome sequence of Xylanibacillus composti strain K13.</title>
        <authorList>
            <person name="Uke A."/>
            <person name="Chhe C."/>
            <person name="Baramee S."/>
            <person name="Kosugi A."/>
        </authorList>
    </citation>
    <scope>NUCLEOTIDE SEQUENCE</scope>
    <source>
        <strain evidence="9">K13</strain>
    </source>
</reference>
<feature type="transmembrane region" description="Helical" evidence="7">
    <location>
        <begin position="161"/>
        <end position="182"/>
    </location>
</feature>
<dbReference type="PANTHER" id="PTHR32322:SF18">
    <property type="entry name" value="S-ADENOSYLMETHIONINE_S-ADENOSYLHOMOCYSTEINE TRANSPORTER"/>
    <property type="match status" value="1"/>
</dbReference>
<evidence type="ECO:0000256" key="1">
    <source>
        <dbReference type="ARBA" id="ARBA00004651"/>
    </source>
</evidence>
<dbReference type="PANTHER" id="PTHR32322">
    <property type="entry name" value="INNER MEMBRANE TRANSPORTER"/>
    <property type="match status" value="1"/>
</dbReference>
<accession>A0A8J4H1A7</accession>
<keyword evidence="4 7" id="KW-0812">Transmembrane</keyword>
<name>A0A8J4H1A7_9BACL</name>
<keyword evidence="6 7" id="KW-0472">Membrane</keyword>
<evidence type="ECO:0000256" key="3">
    <source>
        <dbReference type="ARBA" id="ARBA00022475"/>
    </source>
</evidence>
<feature type="transmembrane region" description="Helical" evidence="7">
    <location>
        <begin position="202"/>
        <end position="221"/>
    </location>
</feature>
<evidence type="ECO:0000259" key="8">
    <source>
        <dbReference type="Pfam" id="PF00892"/>
    </source>
</evidence>
<sequence length="317" mass="34998">MKVQDFFRHPAGMIATAIVATLLWGIAFPIIKLSYEALSIAPDEIFEQMVFAGYRFILAGLMIYLVMIVSGQSLKLKPGTLRTVILIGFVLTFLQYMAFYIGMSRSFGFMGAIIGGMISFFQLMLAHVWYRDDRLNWRSACGLMLGFCGLFILFADQQNGITFGLGEALLLASAFFCAVGNLLSRTAARQLTIFAINSHQMVMGGIGLTAIGSMQAGLFPFTFQWVTMWYLLLLAFVSAASFMLWNTLMKYNQVGRVSMFLFLIPLFGSGWSALLLHEVLHASALAAIILVSCGIILVNRKSRADSESKRSGEQVSG</sequence>
<dbReference type="Pfam" id="PF00892">
    <property type="entry name" value="EamA"/>
    <property type="match status" value="2"/>
</dbReference>
<evidence type="ECO:0000256" key="4">
    <source>
        <dbReference type="ARBA" id="ARBA00022692"/>
    </source>
</evidence>
<dbReference type="EMBL" id="BOVK01000006">
    <property type="protein sequence ID" value="GIQ67750.1"/>
    <property type="molecule type" value="Genomic_DNA"/>
</dbReference>
<evidence type="ECO:0000256" key="2">
    <source>
        <dbReference type="ARBA" id="ARBA00007362"/>
    </source>
</evidence>
<feature type="transmembrane region" description="Helical" evidence="7">
    <location>
        <begin position="137"/>
        <end position="155"/>
    </location>
</feature>
<evidence type="ECO:0000313" key="10">
    <source>
        <dbReference type="Proteomes" id="UP000677918"/>
    </source>
</evidence>
<dbReference type="RefSeq" id="WP_213410379.1">
    <property type="nucleotide sequence ID" value="NZ_BOVK01000006.1"/>
</dbReference>
<dbReference type="AlphaFoldDB" id="A0A8J4H1A7"/>
<evidence type="ECO:0000256" key="7">
    <source>
        <dbReference type="SAM" id="Phobius"/>
    </source>
</evidence>
<comment type="similarity">
    <text evidence="2">Belongs to the EamA transporter family.</text>
</comment>
<comment type="subcellular location">
    <subcellularLocation>
        <location evidence="1">Cell membrane</location>
        <topology evidence="1">Multi-pass membrane protein</topology>
    </subcellularLocation>
</comment>
<dbReference type="GO" id="GO:0005886">
    <property type="term" value="C:plasma membrane"/>
    <property type="evidence" value="ECO:0007669"/>
    <property type="project" value="UniProtKB-SubCell"/>
</dbReference>
<dbReference type="InterPro" id="IPR000620">
    <property type="entry name" value="EamA_dom"/>
</dbReference>
<feature type="transmembrane region" description="Helical" evidence="7">
    <location>
        <begin position="51"/>
        <end position="69"/>
    </location>
</feature>
<dbReference type="InterPro" id="IPR050638">
    <property type="entry name" value="AA-Vitamin_Transporters"/>
</dbReference>
<organism evidence="9 10">
    <name type="scientific">Xylanibacillus composti</name>
    <dbReference type="NCBI Taxonomy" id="1572762"/>
    <lineage>
        <taxon>Bacteria</taxon>
        <taxon>Bacillati</taxon>
        <taxon>Bacillota</taxon>
        <taxon>Bacilli</taxon>
        <taxon>Bacillales</taxon>
        <taxon>Paenibacillaceae</taxon>
        <taxon>Xylanibacillus</taxon>
    </lineage>
</organism>
<feature type="transmembrane region" description="Helical" evidence="7">
    <location>
        <begin position="227"/>
        <end position="245"/>
    </location>
</feature>
<feature type="transmembrane region" description="Helical" evidence="7">
    <location>
        <begin position="257"/>
        <end position="274"/>
    </location>
</feature>
<evidence type="ECO:0000256" key="5">
    <source>
        <dbReference type="ARBA" id="ARBA00022989"/>
    </source>
</evidence>
<proteinExistence type="inferred from homology"/>
<keyword evidence="3" id="KW-1003">Cell membrane</keyword>
<dbReference type="InterPro" id="IPR037185">
    <property type="entry name" value="EmrE-like"/>
</dbReference>
<evidence type="ECO:0000256" key="6">
    <source>
        <dbReference type="ARBA" id="ARBA00023136"/>
    </source>
</evidence>
<gene>
    <name evidence="9" type="ORF">XYCOK13_05740</name>
</gene>
<protein>
    <submittedName>
        <fullName evidence="9">Transporter</fullName>
    </submittedName>
</protein>
<feature type="transmembrane region" description="Helical" evidence="7">
    <location>
        <begin position="12"/>
        <end position="31"/>
    </location>
</feature>
<keyword evidence="5 7" id="KW-1133">Transmembrane helix</keyword>
<feature type="transmembrane region" description="Helical" evidence="7">
    <location>
        <begin position="81"/>
        <end position="101"/>
    </location>
</feature>